<organism evidence="5 6">
    <name type="scientific">Amycolatopsis carbonis</name>
    <dbReference type="NCBI Taxonomy" id="715471"/>
    <lineage>
        <taxon>Bacteria</taxon>
        <taxon>Bacillati</taxon>
        <taxon>Actinomycetota</taxon>
        <taxon>Actinomycetes</taxon>
        <taxon>Pseudonocardiales</taxon>
        <taxon>Pseudonocardiaceae</taxon>
        <taxon>Amycolatopsis</taxon>
    </lineage>
</organism>
<dbReference type="RefSeq" id="WP_285971942.1">
    <property type="nucleotide sequence ID" value="NZ_CP127294.1"/>
</dbReference>
<dbReference type="SMART" id="SM01043">
    <property type="entry name" value="BTAD"/>
    <property type="match status" value="1"/>
</dbReference>
<dbReference type="Pfam" id="PF13191">
    <property type="entry name" value="AAA_16"/>
    <property type="match status" value="1"/>
</dbReference>
<dbReference type="Pfam" id="PF00486">
    <property type="entry name" value="Trans_reg_C"/>
    <property type="match status" value="1"/>
</dbReference>
<dbReference type="InterPro" id="IPR036388">
    <property type="entry name" value="WH-like_DNA-bd_sf"/>
</dbReference>
<dbReference type="EMBL" id="CP127294">
    <property type="protein sequence ID" value="WIX81343.1"/>
    <property type="molecule type" value="Genomic_DNA"/>
</dbReference>
<dbReference type="Gene3D" id="1.10.10.10">
    <property type="entry name" value="Winged helix-like DNA-binding domain superfamily/Winged helix DNA-binding domain"/>
    <property type="match status" value="1"/>
</dbReference>
<name>A0A9Y2IN34_9PSEU</name>
<sequence>MRVALLGPLRAACEDGTPVDIGGARLRMLLARLALDAGRPVPAEVLIDGLWGTEPPADAANALQSLVSRLRRALRPAGADLESGAGGYRLALPADAVDAHRFERLAAEGRRELSAGRDSRAAELLRTALDLWHGAALADVLDAPFAAAPATRLEELRTEAAEDRFDAELRLGRHADVLADLTAAAEAHPLRERLAGLRIRALCSAGRQADALAAYTTIRATLADELGVDPSAELQEIHLQALRGELAPAAPVTDRLPVRLTSFVGRGDELKKLSELLDGSRLVTLVGPGGAGKTRLATEAAARHPAHGPGRVWFVPLAGVRDADDVLGALLTVLEIRDVRATDTDVLRKPIDLFEHAAEALSGSETLLVLDNCEHVIDVAAQLADDLLRRVPALRILATSREPLAITGEALCLLGPLPVPAESTPPGEVGALDSARLFLDRAIAVRPDFRLDESTVDAVTQICRRLDGMPLALELAAARLRSMPVTSIAERLGDRFRLLTSGSRTALPRQRTLRAVVEWSWDLLIDSELALARRLAVFAATFDEDAVTAVCADDDLLLAEDVVYVLGSLVEKSIVDTVGERYRMLETLRVYASERLTASGESERLRAGMVRYFVDLVERTEPLLRTRDQLTAIEVFENENDNLTVALRSAIESEDVDSSSRLLYGMFWYLSILGQGERAERFMGDVLAFGDRLAPDVAAALRLSQMMMHIMTGPQAMADAPDLIEECVRTGATNGNPWLSLALPMVAFLSGHRELARREIKRAIGVGDPWSRAAAHWAESFVLADEGDLDESTRAREEAHAGFLAIGDRWGLAMTFSFRAMSLSQRGDHAGAIAAYTEGLRLALELRSQDDVVQQWWRLAVERSRGGDSEGAWRELTAAERYAENSGKRELSLILMFGRLELLIREGRLEEARTVGETILRGRDDWPFPGSFEDEWFGMVHARIALADGKPDEALPHAVAAVRSVSRRMDMPDLAQIAEVVAEIRYAQGRLETAARVLALSALIRGEFDLGNPEVLGLIDRLRERLGADRYVKLVAATRALDRADGIAWLTEEIGG</sequence>
<evidence type="ECO:0000313" key="5">
    <source>
        <dbReference type="EMBL" id="WIX81343.1"/>
    </source>
</evidence>
<dbReference type="SMART" id="SM00862">
    <property type="entry name" value="Trans_reg_C"/>
    <property type="match status" value="1"/>
</dbReference>
<dbReference type="PRINTS" id="PR00364">
    <property type="entry name" value="DISEASERSIST"/>
</dbReference>
<dbReference type="Pfam" id="PF03704">
    <property type="entry name" value="BTAD"/>
    <property type="match status" value="1"/>
</dbReference>
<dbReference type="Gene3D" id="1.25.40.10">
    <property type="entry name" value="Tetratricopeptide repeat domain"/>
    <property type="match status" value="2"/>
</dbReference>
<dbReference type="KEGG" id="acab:QRX50_11555"/>
<dbReference type="GO" id="GO:0016887">
    <property type="term" value="F:ATP hydrolysis activity"/>
    <property type="evidence" value="ECO:0007669"/>
    <property type="project" value="InterPro"/>
</dbReference>
<feature type="domain" description="OmpR/PhoB-type" evidence="4">
    <location>
        <begin position="1"/>
        <end position="92"/>
    </location>
</feature>
<dbReference type="SUPFAM" id="SSF52540">
    <property type="entry name" value="P-loop containing nucleoside triphosphate hydrolases"/>
    <property type="match status" value="1"/>
</dbReference>
<comment type="similarity">
    <text evidence="1">Belongs to the AfsR/DnrI/RedD regulatory family.</text>
</comment>
<dbReference type="GO" id="GO:0003677">
    <property type="term" value="F:DNA binding"/>
    <property type="evidence" value="ECO:0007669"/>
    <property type="project" value="UniProtKB-UniRule"/>
</dbReference>
<evidence type="ECO:0000256" key="3">
    <source>
        <dbReference type="PROSITE-ProRule" id="PRU01091"/>
    </source>
</evidence>
<dbReference type="PANTHER" id="PTHR47691">
    <property type="entry name" value="REGULATOR-RELATED"/>
    <property type="match status" value="1"/>
</dbReference>
<keyword evidence="6" id="KW-1185">Reference proteome</keyword>
<dbReference type="InterPro" id="IPR016032">
    <property type="entry name" value="Sig_transdc_resp-reg_C-effctor"/>
</dbReference>
<dbReference type="CDD" id="cd15831">
    <property type="entry name" value="BTAD"/>
    <property type="match status" value="1"/>
</dbReference>
<dbReference type="GO" id="GO:0006355">
    <property type="term" value="P:regulation of DNA-templated transcription"/>
    <property type="evidence" value="ECO:0007669"/>
    <property type="project" value="InterPro"/>
</dbReference>
<evidence type="ECO:0000313" key="6">
    <source>
        <dbReference type="Proteomes" id="UP001236014"/>
    </source>
</evidence>
<dbReference type="InterPro" id="IPR011990">
    <property type="entry name" value="TPR-like_helical_dom_sf"/>
</dbReference>
<dbReference type="PROSITE" id="PS51755">
    <property type="entry name" value="OMPR_PHOB"/>
    <property type="match status" value="1"/>
</dbReference>
<evidence type="ECO:0000256" key="2">
    <source>
        <dbReference type="ARBA" id="ARBA00023125"/>
    </source>
</evidence>
<dbReference type="AlphaFoldDB" id="A0A9Y2IN34"/>
<dbReference type="GO" id="GO:0000160">
    <property type="term" value="P:phosphorelay signal transduction system"/>
    <property type="evidence" value="ECO:0007669"/>
    <property type="project" value="InterPro"/>
</dbReference>
<dbReference type="SUPFAM" id="SSF81901">
    <property type="entry name" value="HCP-like"/>
    <property type="match status" value="1"/>
</dbReference>
<protein>
    <submittedName>
        <fullName evidence="5">BTAD domain-containing putative transcriptional regulator</fullName>
    </submittedName>
</protein>
<dbReference type="InterPro" id="IPR041664">
    <property type="entry name" value="AAA_16"/>
</dbReference>
<dbReference type="InterPro" id="IPR001867">
    <property type="entry name" value="OmpR/PhoB-type_DNA-bd"/>
</dbReference>
<feature type="DNA-binding region" description="OmpR/PhoB-type" evidence="3">
    <location>
        <begin position="1"/>
        <end position="92"/>
    </location>
</feature>
<evidence type="ECO:0000256" key="1">
    <source>
        <dbReference type="ARBA" id="ARBA00005820"/>
    </source>
</evidence>
<accession>A0A9Y2IN34</accession>
<proteinExistence type="inferred from homology"/>
<gene>
    <name evidence="5" type="ORF">QRX50_11555</name>
</gene>
<evidence type="ECO:0000259" key="4">
    <source>
        <dbReference type="PROSITE" id="PS51755"/>
    </source>
</evidence>
<keyword evidence="2 3" id="KW-0238">DNA-binding</keyword>
<dbReference type="Proteomes" id="UP001236014">
    <property type="component" value="Chromosome"/>
</dbReference>
<reference evidence="5 6" key="1">
    <citation type="submission" date="2023-06" db="EMBL/GenBank/DDBJ databases">
        <authorList>
            <person name="Oyuntsetseg B."/>
            <person name="Kim S.B."/>
        </authorList>
    </citation>
    <scope>NUCLEOTIDE SEQUENCE [LARGE SCALE GENOMIC DNA]</scope>
    <source>
        <strain evidence="5 6">2-15</strain>
    </source>
</reference>
<dbReference type="InterPro" id="IPR027417">
    <property type="entry name" value="P-loop_NTPase"/>
</dbReference>
<dbReference type="SUPFAM" id="SSF48452">
    <property type="entry name" value="TPR-like"/>
    <property type="match status" value="2"/>
</dbReference>
<dbReference type="PANTHER" id="PTHR47691:SF3">
    <property type="entry name" value="HTH-TYPE TRANSCRIPTIONAL REGULATOR RV0890C-RELATED"/>
    <property type="match status" value="1"/>
</dbReference>
<dbReference type="SUPFAM" id="SSF46894">
    <property type="entry name" value="C-terminal effector domain of the bipartite response regulators"/>
    <property type="match status" value="1"/>
</dbReference>
<dbReference type="InterPro" id="IPR005158">
    <property type="entry name" value="BTAD"/>
</dbReference>
<dbReference type="Gene3D" id="3.40.50.300">
    <property type="entry name" value="P-loop containing nucleotide triphosphate hydrolases"/>
    <property type="match status" value="1"/>
</dbReference>